<dbReference type="RefSeq" id="WP_131554989.1">
    <property type="nucleotide sequence ID" value="NZ_SJSK01000006.1"/>
</dbReference>
<gene>
    <name evidence="1" type="ORF">EZ428_20090</name>
</gene>
<dbReference type="EMBL" id="SJSK01000006">
    <property type="protein sequence ID" value="TCC88025.1"/>
    <property type="molecule type" value="Genomic_DNA"/>
</dbReference>
<dbReference type="Proteomes" id="UP000292884">
    <property type="component" value="Unassembled WGS sequence"/>
</dbReference>
<name>A0A4R0MMS3_9SPHI</name>
<evidence type="ECO:0000313" key="1">
    <source>
        <dbReference type="EMBL" id="TCC88025.1"/>
    </source>
</evidence>
<protein>
    <submittedName>
        <fullName evidence="1">Uncharacterized protein</fullName>
    </submittedName>
</protein>
<reference evidence="1 2" key="1">
    <citation type="submission" date="2019-02" db="EMBL/GenBank/DDBJ databases">
        <title>Pedobacter sp. RP-1-13 sp. nov., isolated from Arctic soil.</title>
        <authorList>
            <person name="Dahal R.H."/>
        </authorList>
    </citation>
    <scope>NUCLEOTIDE SEQUENCE [LARGE SCALE GENOMIC DNA]</scope>
    <source>
        <strain evidence="1 2">RP-1-13</strain>
    </source>
</reference>
<accession>A0A4R0MMS3</accession>
<keyword evidence="2" id="KW-1185">Reference proteome</keyword>
<comment type="caution">
    <text evidence="1">The sequence shown here is derived from an EMBL/GenBank/DDBJ whole genome shotgun (WGS) entry which is preliminary data.</text>
</comment>
<evidence type="ECO:0000313" key="2">
    <source>
        <dbReference type="Proteomes" id="UP000292884"/>
    </source>
</evidence>
<proteinExistence type="predicted"/>
<dbReference type="AlphaFoldDB" id="A0A4R0MMS3"/>
<organism evidence="1 2">
    <name type="scientific">Pedobacter frigiditerrae</name>
    <dbReference type="NCBI Taxonomy" id="2530452"/>
    <lineage>
        <taxon>Bacteria</taxon>
        <taxon>Pseudomonadati</taxon>
        <taxon>Bacteroidota</taxon>
        <taxon>Sphingobacteriia</taxon>
        <taxon>Sphingobacteriales</taxon>
        <taxon>Sphingobacteriaceae</taxon>
        <taxon>Pedobacter</taxon>
    </lineage>
</organism>
<sequence length="94" mass="10936">MNYYQASKLIVDYNHLVNTEFKGKTISALVIAPSDHEGLDRLIYMVNQQLHSPYSYSKYPILDVVIVFDYNQKVKKHKLDKISLKEILPHLKTA</sequence>